<sequence>MQTQFMKWFETQEGFGKIRLETVTAILSIFAIVAGVTVAITAFA</sequence>
<protein>
    <submittedName>
        <fullName evidence="2">Uncharacterized protein</fullName>
    </submittedName>
</protein>
<keyword evidence="1" id="KW-0472">Membrane</keyword>
<evidence type="ECO:0000256" key="1">
    <source>
        <dbReference type="SAM" id="Phobius"/>
    </source>
</evidence>
<name>A0AA48LWX1_9ZZZZ</name>
<evidence type="ECO:0000313" key="2">
    <source>
        <dbReference type="EMBL" id="CAJ0849611.1"/>
    </source>
</evidence>
<reference evidence="2" key="1">
    <citation type="submission" date="2023-07" db="EMBL/GenBank/DDBJ databases">
        <authorList>
            <person name="Pelsma A.J. K."/>
        </authorList>
    </citation>
    <scope>NUCLEOTIDE SEQUENCE</scope>
</reference>
<gene>
    <name evidence="2" type="ORF">AMST5_00150</name>
</gene>
<keyword evidence="1" id="KW-0812">Transmembrane</keyword>
<keyword evidence="1" id="KW-1133">Transmembrane helix</keyword>
<dbReference type="EMBL" id="OY288114">
    <property type="protein sequence ID" value="CAJ0849611.1"/>
    <property type="molecule type" value="Genomic_DNA"/>
</dbReference>
<dbReference type="AlphaFoldDB" id="A0AA48LWX1"/>
<feature type="transmembrane region" description="Helical" evidence="1">
    <location>
        <begin position="20"/>
        <end position="43"/>
    </location>
</feature>
<proteinExistence type="predicted"/>
<accession>A0AA48LWX1</accession>
<organism evidence="2">
    <name type="scientific">freshwater sediment metagenome</name>
    <dbReference type="NCBI Taxonomy" id="556182"/>
    <lineage>
        <taxon>unclassified sequences</taxon>
        <taxon>metagenomes</taxon>
        <taxon>ecological metagenomes</taxon>
    </lineage>
</organism>